<accession>A0A5J4TWR9</accession>
<evidence type="ECO:0000313" key="2">
    <source>
        <dbReference type="Proteomes" id="UP000324800"/>
    </source>
</evidence>
<dbReference type="EMBL" id="SNRW01024042">
    <property type="protein sequence ID" value="KAA6362548.1"/>
    <property type="molecule type" value="Genomic_DNA"/>
</dbReference>
<protein>
    <submittedName>
        <fullName evidence="1">Uncharacterized protein</fullName>
    </submittedName>
</protein>
<sequence>MLLLKADKTELTDAYNKTEVDTFLDDKLNVSDQIDAFTKQEDDTLLLLKADKIELADYVNLGIAQTIIGTKQFYIISRKDGTDLKVLETEQYDMANVITTLGTATGGDQKIFNTTINSVGIQVQNYDNSNVVCAVGGVKAIQDINASVDLSNYYNKSQTYSQTETDQKLNLKLNISDQIDAYTKTQDDALLLSKADKTQLIDAYSKTEADALLDDKLNVSDQIDAYTKILDDALLLLKADKTQLIDSYTKGETNNLLNNKANSGVSYTKGEDDALLLLKAHQSTTYTKTETDY</sequence>
<feature type="non-terminal residue" evidence="1">
    <location>
        <position position="293"/>
    </location>
</feature>
<dbReference type="Proteomes" id="UP000324800">
    <property type="component" value="Unassembled WGS sequence"/>
</dbReference>
<reference evidence="1 2" key="1">
    <citation type="submission" date="2019-03" db="EMBL/GenBank/DDBJ databases">
        <title>Single cell metagenomics reveals metabolic interactions within the superorganism composed of flagellate Streblomastix strix and complex community of Bacteroidetes bacteria on its surface.</title>
        <authorList>
            <person name="Treitli S.C."/>
            <person name="Kolisko M."/>
            <person name="Husnik F."/>
            <person name="Keeling P."/>
            <person name="Hampl V."/>
        </authorList>
    </citation>
    <scope>NUCLEOTIDE SEQUENCE [LARGE SCALE GENOMIC DNA]</scope>
    <source>
        <strain evidence="1">ST1C</strain>
    </source>
</reference>
<comment type="caution">
    <text evidence="1">The sequence shown here is derived from an EMBL/GenBank/DDBJ whole genome shotgun (WGS) entry which is preliminary data.</text>
</comment>
<name>A0A5J4TWR9_9EUKA</name>
<proteinExistence type="predicted"/>
<evidence type="ECO:0000313" key="1">
    <source>
        <dbReference type="EMBL" id="KAA6362548.1"/>
    </source>
</evidence>
<dbReference type="AlphaFoldDB" id="A0A5J4TWR9"/>
<gene>
    <name evidence="1" type="ORF">EZS28_041925</name>
</gene>
<organism evidence="1 2">
    <name type="scientific">Streblomastix strix</name>
    <dbReference type="NCBI Taxonomy" id="222440"/>
    <lineage>
        <taxon>Eukaryota</taxon>
        <taxon>Metamonada</taxon>
        <taxon>Preaxostyla</taxon>
        <taxon>Oxymonadida</taxon>
        <taxon>Streblomastigidae</taxon>
        <taxon>Streblomastix</taxon>
    </lineage>
</organism>